<gene>
    <name evidence="10" type="ORF">L2A60_10400</name>
</gene>
<dbReference type="InterPro" id="IPR007272">
    <property type="entry name" value="Sulf_transp_TsuA/YedE"/>
</dbReference>
<keyword evidence="2" id="KW-0813">Transport</keyword>
<dbReference type="EMBL" id="JAKGBZ010000017">
    <property type="protein sequence ID" value="MCF3947088.1"/>
    <property type="molecule type" value="Genomic_DNA"/>
</dbReference>
<keyword evidence="4" id="KW-0997">Cell inner membrane</keyword>
<comment type="similarity">
    <text evidence="8">Belongs to the TsuA/YedE (TC 9.B.102) family.</text>
</comment>
<evidence type="ECO:0000256" key="6">
    <source>
        <dbReference type="ARBA" id="ARBA00022989"/>
    </source>
</evidence>
<keyword evidence="11" id="KW-1185">Reference proteome</keyword>
<dbReference type="RefSeq" id="WP_235704313.1">
    <property type="nucleotide sequence ID" value="NZ_JAKGBZ010000017.1"/>
</dbReference>
<reference evidence="10 11" key="1">
    <citation type="submission" date="2022-01" db="EMBL/GenBank/DDBJ databases">
        <authorList>
            <person name="Won M."/>
            <person name="Kim S.-J."/>
            <person name="Kwon S.-W."/>
        </authorList>
    </citation>
    <scope>NUCLEOTIDE SEQUENCE [LARGE SCALE GENOMIC DNA]</scope>
    <source>
        <strain evidence="10 11">KCTC 23505</strain>
    </source>
</reference>
<evidence type="ECO:0000256" key="3">
    <source>
        <dbReference type="ARBA" id="ARBA00022475"/>
    </source>
</evidence>
<evidence type="ECO:0000256" key="8">
    <source>
        <dbReference type="ARBA" id="ARBA00035655"/>
    </source>
</evidence>
<keyword evidence="6 9" id="KW-1133">Transmembrane helix</keyword>
<evidence type="ECO:0000256" key="5">
    <source>
        <dbReference type="ARBA" id="ARBA00022692"/>
    </source>
</evidence>
<evidence type="ECO:0000256" key="2">
    <source>
        <dbReference type="ARBA" id="ARBA00022448"/>
    </source>
</evidence>
<comment type="caution">
    <text evidence="10">The sequence shown here is derived from an EMBL/GenBank/DDBJ whole genome shotgun (WGS) entry which is preliminary data.</text>
</comment>
<evidence type="ECO:0000256" key="4">
    <source>
        <dbReference type="ARBA" id="ARBA00022519"/>
    </source>
</evidence>
<accession>A0ABS9DY97</accession>
<evidence type="ECO:0000256" key="9">
    <source>
        <dbReference type="SAM" id="Phobius"/>
    </source>
</evidence>
<evidence type="ECO:0000313" key="11">
    <source>
        <dbReference type="Proteomes" id="UP001521209"/>
    </source>
</evidence>
<evidence type="ECO:0000256" key="7">
    <source>
        <dbReference type="ARBA" id="ARBA00023136"/>
    </source>
</evidence>
<name>A0ABS9DY97_9PROT</name>
<feature type="transmembrane region" description="Helical" evidence="9">
    <location>
        <begin position="117"/>
        <end position="138"/>
    </location>
</feature>
<feature type="transmembrane region" description="Helical" evidence="9">
    <location>
        <begin position="55"/>
        <end position="79"/>
    </location>
</feature>
<proteinExistence type="inferred from homology"/>
<feature type="transmembrane region" description="Helical" evidence="9">
    <location>
        <begin position="85"/>
        <end position="105"/>
    </location>
</feature>
<organism evidence="10 11">
    <name type="scientific">Acidiphilium iwatense</name>
    <dbReference type="NCBI Taxonomy" id="768198"/>
    <lineage>
        <taxon>Bacteria</taxon>
        <taxon>Pseudomonadati</taxon>
        <taxon>Pseudomonadota</taxon>
        <taxon>Alphaproteobacteria</taxon>
        <taxon>Acetobacterales</taxon>
        <taxon>Acidocellaceae</taxon>
        <taxon>Acidiphilium</taxon>
    </lineage>
</organism>
<dbReference type="PANTHER" id="PTHR30574">
    <property type="entry name" value="INNER MEMBRANE PROTEIN YEDE"/>
    <property type="match status" value="1"/>
</dbReference>
<dbReference type="Proteomes" id="UP001521209">
    <property type="component" value="Unassembled WGS sequence"/>
</dbReference>
<evidence type="ECO:0000256" key="1">
    <source>
        <dbReference type="ARBA" id="ARBA00004429"/>
    </source>
</evidence>
<keyword evidence="7 9" id="KW-0472">Membrane</keyword>
<evidence type="ECO:0000313" key="10">
    <source>
        <dbReference type="EMBL" id="MCF3947088.1"/>
    </source>
</evidence>
<comment type="subcellular location">
    <subcellularLocation>
        <location evidence="1">Cell inner membrane</location>
        <topology evidence="1">Multi-pass membrane protein</topology>
    </subcellularLocation>
</comment>
<sequence length="145" mass="14528">MLLPPPVPTPFTPVLALAGGLMIGASAGLLWIGIGRIAGISGIAGGLIERAERDWRLAFVFGLLLAGLFARMLGIAPTIHLSGSVPLLAFAGLLVGCGTALGGGCTSGHGICGLSRAAPRSIVATLVFMVVAATVVFFTRTFGGS</sequence>
<feature type="transmembrane region" description="Helical" evidence="9">
    <location>
        <begin position="12"/>
        <end position="34"/>
    </location>
</feature>
<keyword evidence="5 9" id="KW-0812">Transmembrane</keyword>
<keyword evidence="3" id="KW-1003">Cell membrane</keyword>
<dbReference type="PANTHER" id="PTHR30574:SF1">
    <property type="entry name" value="SULPHUR TRANSPORT DOMAIN-CONTAINING PROTEIN"/>
    <property type="match status" value="1"/>
</dbReference>
<protein>
    <submittedName>
        <fullName evidence="10">YeeE/YedE family protein</fullName>
    </submittedName>
</protein>